<comment type="caution">
    <text evidence="1">The sequence shown here is derived from an EMBL/GenBank/DDBJ whole genome shotgun (WGS) entry which is preliminary data.</text>
</comment>
<keyword evidence="2" id="KW-1185">Reference proteome</keyword>
<protein>
    <recommendedName>
        <fullName evidence="3">Fido domain-containing protein</fullName>
    </recommendedName>
</protein>
<dbReference type="AlphaFoldDB" id="A0AAW1QDR8"/>
<organism evidence="1 2">
    <name type="scientific">Apatococcus lobatus</name>
    <dbReference type="NCBI Taxonomy" id="904363"/>
    <lineage>
        <taxon>Eukaryota</taxon>
        <taxon>Viridiplantae</taxon>
        <taxon>Chlorophyta</taxon>
        <taxon>core chlorophytes</taxon>
        <taxon>Trebouxiophyceae</taxon>
        <taxon>Chlorellales</taxon>
        <taxon>Chlorellaceae</taxon>
        <taxon>Apatococcus</taxon>
    </lineage>
</organism>
<proteinExistence type="predicted"/>
<reference evidence="1 2" key="1">
    <citation type="journal article" date="2024" name="Nat. Commun.">
        <title>Phylogenomics reveals the evolutionary origins of lichenization in chlorophyte algae.</title>
        <authorList>
            <person name="Puginier C."/>
            <person name="Libourel C."/>
            <person name="Otte J."/>
            <person name="Skaloud P."/>
            <person name="Haon M."/>
            <person name="Grisel S."/>
            <person name="Petersen M."/>
            <person name="Berrin J.G."/>
            <person name="Delaux P.M."/>
            <person name="Dal Grande F."/>
            <person name="Keller J."/>
        </authorList>
    </citation>
    <scope>NUCLEOTIDE SEQUENCE [LARGE SCALE GENOMIC DNA]</scope>
    <source>
        <strain evidence="1 2">SAG 2145</strain>
    </source>
</reference>
<evidence type="ECO:0008006" key="3">
    <source>
        <dbReference type="Google" id="ProtNLM"/>
    </source>
</evidence>
<evidence type="ECO:0000313" key="1">
    <source>
        <dbReference type="EMBL" id="KAK9819512.1"/>
    </source>
</evidence>
<name>A0AAW1QDR8_9CHLO</name>
<evidence type="ECO:0000313" key="2">
    <source>
        <dbReference type="Proteomes" id="UP001438707"/>
    </source>
</evidence>
<accession>A0AAW1QDR8</accession>
<dbReference type="EMBL" id="JALJOS010000046">
    <property type="protein sequence ID" value="KAK9819512.1"/>
    <property type="molecule type" value="Genomic_DNA"/>
</dbReference>
<sequence>MVACNYCESRAVSARSNASTEVRDVSIFHAILPLAESGYDPRGGGLGFGPLFGNTAKLRSPRYGREADPPYCYPAQSLARSWQYRALALNTYLLDNCLPHNSGNAPCAYKPHASPYPGAPPSGLSKRELVRWIVQQAYAARVNQQFEDGNHRTAVLSIYEKLADAGWMLTADAFAIYIAISNRQHHETIKVEKTMIKRTERDGALSVDSQGSAMHSM</sequence>
<dbReference type="Proteomes" id="UP001438707">
    <property type="component" value="Unassembled WGS sequence"/>
</dbReference>
<gene>
    <name evidence="1" type="ORF">WJX74_001999</name>
</gene>